<sequence length="269" mass="30051">MRPNIVPIWLSSVISFGVPAIIILLCQIRVRSFWDVNNAIFGVTYSLINAAAFQVFIKWLIGGLRPHFLDVCKPDMTKINSINGVGVGFQNLFFTKSICTGDESEINDSLESMPSGHSTAAFAGFVFLFLYLNAKLKLWSNYHPAYWKMIVVYAPLLVACLIAGSLTIDAFHHWYDCVAGAVIGTFNAVGAYRMTYASIWDWRYNHIPLPRDSDQEHEIPGYGNFGGFEQAVVTRKAGWGSEKGYGSLEQRHTTSTHITVPRRTAEQSV</sequence>
<reference evidence="2" key="1">
    <citation type="submission" date="2022-11" db="UniProtKB">
        <authorList>
            <consortium name="WormBaseParasite"/>
        </authorList>
    </citation>
    <scope>IDENTIFICATION</scope>
</reference>
<dbReference type="Proteomes" id="UP000887579">
    <property type="component" value="Unplaced"/>
</dbReference>
<proteinExistence type="predicted"/>
<evidence type="ECO:0000313" key="2">
    <source>
        <dbReference type="WBParaSite" id="ES5_v2.g19325.t1"/>
    </source>
</evidence>
<protein>
    <submittedName>
        <fullName evidence="2">Phosphatidic acid phosphatase type 2/haloperoxidase domain-containing protein</fullName>
    </submittedName>
</protein>
<dbReference type="WBParaSite" id="ES5_v2.g19325.t1">
    <property type="protein sequence ID" value="ES5_v2.g19325.t1"/>
    <property type="gene ID" value="ES5_v2.g19325"/>
</dbReference>
<evidence type="ECO:0000313" key="1">
    <source>
        <dbReference type="Proteomes" id="UP000887579"/>
    </source>
</evidence>
<organism evidence="1 2">
    <name type="scientific">Panagrolaimus sp. ES5</name>
    <dbReference type="NCBI Taxonomy" id="591445"/>
    <lineage>
        <taxon>Eukaryota</taxon>
        <taxon>Metazoa</taxon>
        <taxon>Ecdysozoa</taxon>
        <taxon>Nematoda</taxon>
        <taxon>Chromadorea</taxon>
        <taxon>Rhabditida</taxon>
        <taxon>Tylenchina</taxon>
        <taxon>Panagrolaimomorpha</taxon>
        <taxon>Panagrolaimoidea</taxon>
        <taxon>Panagrolaimidae</taxon>
        <taxon>Panagrolaimus</taxon>
    </lineage>
</organism>
<accession>A0AC34FQ62</accession>
<name>A0AC34FQ62_9BILA</name>